<evidence type="ECO:0008006" key="3">
    <source>
        <dbReference type="Google" id="ProtNLM"/>
    </source>
</evidence>
<evidence type="ECO:0000313" key="2">
    <source>
        <dbReference type="Proteomes" id="UP000659697"/>
    </source>
</evidence>
<name>A0ABQ3L8J9_9ALTE</name>
<accession>A0ABQ3L8J9</accession>
<reference evidence="2" key="1">
    <citation type="journal article" date="2019" name="Int. J. Syst. Evol. Microbiol.">
        <title>The Global Catalogue of Microorganisms (GCM) 10K type strain sequencing project: providing services to taxonomists for standard genome sequencing and annotation.</title>
        <authorList>
            <consortium name="The Broad Institute Genomics Platform"/>
            <consortium name="The Broad Institute Genome Sequencing Center for Infectious Disease"/>
            <person name="Wu L."/>
            <person name="Ma J."/>
        </authorList>
    </citation>
    <scope>NUCLEOTIDE SEQUENCE [LARGE SCALE GENOMIC DNA]</scope>
    <source>
        <strain evidence="2">CGMCC 1.7003</strain>
    </source>
</reference>
<dbReference type="InterPro" id="IPR014955">
    <property type="entry name" value="DUF1826"/>
</dbReference>
<proteinExistence type="predicted"/>
<dbReference type="EMBL" id="BNAO01000006">
    <property type="protein sequence ID" value="GHG72604.1"/>
    <property type="molecule type" value="Genomic_DNA"/>
</dbReference>
<protein>
    <recommendedName>
        <fullName evidence="3">DUF1826 domain-containing protein</fullName>
    </recommendedName>
</protein>
<comment type="caution">
    <text evidence="1">The sequence shown here is derived from an EMBL/GenBank/DDBJ whole genome shotgun (WGS) entry which is preliminary data.</text>
</comment>
<dbReference type="Proteomes" id="UP000659697">
    <property type="component" value="Unassembled WGS sequence"/>
</dbReference>
<keyword evidence="2" id="KW-1185">Reference proteome</keyword>
<evidence type="ECO:0000313" key="1">
    <source>
        <dbReference type="EMBL" id="GHG72604.1"/>
    </source>
</evidence>
<dbReference type="RefSeq" id="WP_189433356.1">
    <property type="nucleotide sequence ID" value="NZ_BNAO01000006.1"/>
</dbReference>
<gene>
    <name evidence="1" type="ORF">GCM10010919_25020</name>
</gene>
<organism evidence="1 2">
    <name type="scientific">Alishewanella longhuensis</name>
    <dbReference type="NCBI Taxonomy" id="1091037"/>
    <lineage>
        <taxon>Bacteria</taxon>
        <taxon>Pseudomonadati</taxon>
        <taxon>Pseudomonadota</taxon>
        <taxon>Gammaproteobacteria</taxon>
        <taxon>Alteromonadales</taxon>
        <taxon>Alteromonadaceae</taxon>
        <taxon>Alishewanella</taxon>
    </lineage>
</organism>
<sequence length="203" mass="22373">MATGAATWQILTPEPQQLAAQQKQATDLAVLTEIFEPDVNLSIWQRSLPDAVQQYATSLLSALKLPLQHRLALNDISALLDRVLPEATGKADFIKDVQQLAEIFACLMDCPELGLRLKVLQQPMCPKFHTDHLLCRLVSTYIGPATEWHAGPLELAAPCQNMQQGDVALLKGSGWEGMQTYAISHRSPVTPGTRLLLTLDPVW</sequence>
<dbReference type="Pfam" id="PF08856">
    <property type="entry name" value="DUF1826"/>
    <property type="match status" value="1"/>
</dbReference>